<reference evidence="2" key="1">
    <citation type="journal article" date="2020" name="Nat. Genet.">
        <title>Genomic diversifications of five Gossypium allopolyploid species and their impact on cotton improvement.</title>
        <authorList>
            <person name="Chen Z.J."/>
            <person name="Sreedasyam A."/>
            <person name="Ando A."/>
            <person name="Song Q."/>
            <person name="De Santiago L.M."/>
            <person name="Hulse-Kemp A.M."/>
            <person name="Ding M."/>
            <person name="Ye W."/>
            <person name="Kirkbride R.C."/>
            <person name="Jenkins J."/>
            <person name="Plott C."/>
            <person name="Lovell J."/>
            <person name="Lin Y.M."/>
            <person name="Vaughn R."/>
            <person name="Liu B."/>
            <person name="Simpson S."/>
            <person name="Scheffler B.E."/>
            <person name="Wen L."/>
            <person name="Saski C.A."/>
            <person name="Grover C.E."/>
            <person name="Hu G."/>
            <person name="Conover J.L."/>
            <person name="Carlson J.W."/>
            <person name="Shu S."/>
            <person name="Boston L.B."/>
            <person name="Williams M."/>
            <person name="Peterson D.G."/>
            <person name="McGee K."/>
            <person name="Jones D.C."/>
            <person name="Wendel J.F."/>
            <person name="Stelly D.M."/>
            <person name="Grimwood J."/>
            <person name="Schmutz J."/>
        </authorList>
    </citation>
    <scope>NUCLEOTIDE SEQUENCE [LARGE SCALE GENOMIC DNA]</scope>
    <source>
        <strain evidence="2">cv. 3-79</strain>
    </source>
</reference>
<gene>
    <name evidence="1" type="ORF">ES319_D01G123900v1</name>
</gene>
<evidence type="ECO:0000313" key="1">
    <source>
        <dbReference type="EMBL" id="KAB2044911.1"/>
    </source>
</evidence>
<organism evidence="1 2">
    <name type="scientific">Gossypium barbadense</name>
    <name type="common">Sea Island cotton</name>
    <name type="synonym">Hibiscus barbadensis</name>
    <dbReference type="NCBI Taxonomy" id="3634"/>
    <lineage>
        <taxon>Eukaryota</taxon>
        <taxon>Viridiplantae</taxon>
        <taxon>Streptophyta</taxon>
        <taxon>Embryophyta</taxon>
        <taxon>Tracheophyta</taxon>
        <taxon>Spermatophyta</taxon>
        <taxon>Magnoliopsida</taxon>
        <taxon>eudicotyledons</taxon>
        <taxon>Gunneridae</taxon>
        <taxon>Pentapetalae</taxon>
        <taxon>rosids</taxon>
        <taxon>malvids</taxon>
        <taxon>Malvales</taxon>
        <taxon>Malvaceae</taxon>
        <taxon>Malvoideae</taxon>
        <taxon>Gossypium</taxon>
    </lineage>
</organism>
<accession>A0A5J5STJ9</accession>
<dbReference type="AlphaFoldDB" id="A0A5J5STJ9"/>
<dbReference type="Proteomes" id="UP000327439">
    <property type="component" value="Chromosome D01"/>
</dbReference>
<sequence>MVGEEGRKAVGVMRGSAGGLEFEGCKGLRERLNGGWLTLCSNGRQRVGEGGFRFKGLQSVVAVEGPSGT</sequence>
<dbReference type="EMBL" id="CM018215">
    <property type="protein sequence ID" value="KAB2044911.1"/>
    <property type="molecule type" value="Genomic_DNA"/>
</dbReference>
<evidence type="ECO:0000313" key="2">
    <source>
        <dbReference type="Proteomes" id="UP000327439"/>
    </source>
</evidence>
<protein>
    <submittedName>
        <fullName evidence="1">Uncharacterized protein</fullName>
    </submittedName>
</protein>
<name>A0A5J5STJ9_GOSBA</name>
<keyword evidence="2" id="KW-1185">Reference proteome</keyword>
<proteinExistence type="predicted"/>